<evidence type="ECO:0000256" key="1">
    <source>
        <dbReference type="ARBA" id="ARBA00004141"/>
    </source>
</evidence>
<comment type="subcellular location">
    <subcellularLocation>
        <location evidence="1">Membrane</location>
        <topology evidence="1">Multi-pass membrane protein</topology>
    </subcellularLocation>
</comment>
<evidence type="ECO:0000256" key="6">
    <source>
        <dbReference type="SAM" id="MobiDB-lite"/>
    </source>
</evidence>
<evidence type="ECO:0000256" key="7">
    <source>
        <dbReference type="SAM" id="Phobius"/>
    </source>
</evidence>
<keyword evidence="2 7" id="KW-0812">Transmembrane</keyword>
<gene>
    <name evidence="9" type="ORF">Forpi1262_v008396</name>
</gene>
<evidence type="ECO:0000259" key="8">
    <source>
        <dbReference type="Pfam" id="PF20684"/>
    </source>
</evidence>
<dbReference type="EMBL" id="JAELUR010000006">
    <property type="protein sequence ID" value="KAG7429810.1"/>
    <property type="molecule type" value="Genomic_DNA"/>
</dbReference>
<dbReference type="PANTHER" id="PTHR33048:SF92">
    <property type="entry name" value="INTEGRAL MEMBRANE PROTEIN"/>
    <property type="match status" value="1"/>
</dbReference>
<comment type="caution">
    <text evidence="9">The sequence shown here is derived from an EMBL/GenBank/DDBJ whole genome shotgun (WGS) entry which is preliminary data.</text>
</comment>
<feature type="compositionally biased region" description="Polar residues" evidence="6">
    <location>
        <begin position="290"/>
        <end position="300"/>
    </location>
</feature>
<evidence type="ECO:0000256" key="4">
    <source>
        <dbReference type="ARBA" id="ARBA00023136"/>
    </source>
</evidence>
<feature type="compositionally biased region" description="Low complexity" evidence="6">
    <location>
        <begin position="309"/>
        <end position="320"/>
    </location>
</feature>
<accession>A0A8J5PZP4</accession>
<keyword evidence="3 7" id="KW-1133">Transmembrane helix</keyword>
<dbReference type="AlphaFoldDB" id="A0A8J5PZP4"/>
<dbReference type="PANTHER" id="PTHR33048">
    <property type="entry name" value="PTH11-LIKE INTEGRAL MEMBRANE PROTEIN (AFU_ORTHOLOGUE AFUA_5G11245)"/>
    <property type="match status" value="1"/>
</dbReference>
<protein>
    <recommendedName>
        <fullName evidence="8">Rhodopsin domain-containing protein</fullName>
    </recommendedName>
</protein>
<feature type="domain" description="Rhodopsin" evidence="8">
    <location>
        <begin position="180"/>
        <end position="252"/>
    </location>
</feature>
<feature type="region of interest" description="Disordered" evidence="6">
    <location>
        <begin position="254"/>
        <end position="274"/>
    </location>
</feature>
<feature type="region of interest" description="Disordered" evidence="6">
    <location>
        <begin position="290"/>
        <end position="338"/>
    </location>
</feature>
<evidence type="ECO:0000313" key="10">
    <source>
        <dbReference type="Proteomes" id="UP000693942"/>
    </source>
</evidence>
<proteinExistence type="inferred from homology"/>
<dbReference type="InterPro" id="IPR052337">
    <property type="entry name" value="SAT4-like"/>
</dbReference>
<evidence type="ECO:0000256" key="5">
    <source>
        <dbReference type="ARBA" id="ARBA00038359"/>
    </source>
</evidence>
<dbReference type="Pfam" id="PF20684">
    <property type="entry name" value="Fung_rhodopsin"/>
    <property type="match status" value="1"/>
</dbReference>
<organism evidence="9 10">
    <name type="scientific">Fusarium oxysporum f. sp. raphani</name>
    <dbReference type="NCBI Taxonomy" id="96318"/>
    <lineage>
        <taxon>Eukaryota</taxon>
        <taxon>Fungi</taxon>
        <taxon>Dikarya</taxon>
        <taxon>Ascomycota</taxon>
        <taxon>Pezizomycotina</taxon>
        <taxon>Sordariomycetes</taxon>
        <taxon>Hypocreomycetidae</taxon>
        <taxon>Hypocreales</taxon>
        <taxon>Nectriaceae</taxon>
        <taxon>Fusarium</taxon>
        <taxon>Fusarium oxysporum species complex</taxon>
    </lineage>
</organism>
<evidence type="ECO:0000256" key="2">
    <source>
        <dbReference type="ARBA" id="ARBA00022692"/>
    </source>
</evidence>
<dbReference type="InterPro" id="IPR049326">
    <property type="entry name" value="Rhodopsin_dom_fungi"/>
</dbReference>
<reference evidence="9" key="1">
    <citation type="submission" date="2021-04" db="EMBL/GenBank/DDBJ databases">
        <title>First draft genome resource for Brassicaceae pathogens Fusarium oxysporum f. sp. raphani and Fusarium oxysporum f. sp. rapae.</title>
        <authorList>
            <person name="Asai S."/>
        </authorList>
    </citation>
    <scope>NUCLEOTIDE SEQUENCE</scope>
    <source>
        <strain evidence="9">Tf1262</strain>
    </source>
</reference>
<evidence type="ECO:0000256" key="3">
    <source>
        <dbReference type="ARBA" id="ARBA00022989"/>
    </source>
</evidence>
<feature type="transmembrane region" description="Helical" evidence="7">
    <location>
        <begin position="55"/>
        <end position="81"/>
    </location>
</feature>
<sequence length="972" mass="109399">MLWEYLGHSKRPRHVAMKNPEAKDILLSQLLVIIATILVIARLNLRLRIQKRKLLLSDIFMIAAWISGLITAAFSPVFAVLDAFDPSVHTTLKGYHGGTANLVLILKLLFASSFPFYTTLYLCKAALLAVYLQVFPEFMVKRRRFLWATIWDLRPSRTCPKWTYAVTFHVGWGLSFLGDLSALHVRRTLRLGIYFTFLLGTVNMAVSLVRFVMIWKAGADSSISLSTIVLWSALDVNIGLVVACLPSLRPYFGSRTKSQEPSRESNSWESTRKHSGFGNRTICFHSQQRGSEAWPSSSGSHARASFTMSPNSPSGPSNRGQSRRDPYGSLITPETSDETEPLFVVRSARFRTASPELRRLPLVQSMTRHIPPVFGSDVQRKIHEEVHSVLQARKLETPDTIVDIQMREQPDAPETARPTILVITPWIFGKEEEAHRIKAVEQIVKVSTKLIREAGDNDTQLHVEIIAPELSTCIYFSPVRDEPQLFKQWDHIRPLVNRRLDAHSSTRGRMTLIALLRYGLKFNTSKNPITIYISVNYDSEEEHWQSVIDDIQSNLSKFGYPALPVHIEHNVGVHSADFEELLPMGDRKKLRSKISGGNLRIEGDYKAKIDLGDPIGAARYVEKGKDKGNPLFGTFGCYIEIKKKGSSRWEKYGLTNYHVVRPAINGFELEVGKKGVTQIASPQVRSNLHRVDNVGFKPSSMIPAVAFECPPRIKHNYTIWAINDEISQREKVEACTSPYETAQEQKATSDLLETEKKHFIEEKAAKIAHFNKGLHTIGKLYAASGFKERSDDQGRLDWALININNSRVGNNQLPGKETWKRWGGDAPFLTYNKPLRPQAMSIRLNPPTGMQRTTDGWKLGATTGATAGEFHSIKFQVNLLDDRHLNVPTSTEYAFQSRNLDLGRFSCRGDSGSVVYDERGGIVGLMFRGQVLNGASEQSGGLIYVTPIEHVFNSIKGAHRKDEIEDIRIAEN</sequence>
<evidence type="ECO:0000313" key="9">
    <source>
        <dbReference type="EMBL" id="KAG7429810.1"/>
    </source>
</evidence>
<dbReference type="Proteomes" id="UP000693942">
    <property type="component" value="Unassembled WGS sequence"/>
</dbReference>
<feature type="transmembrane region" description="Helical" evidence="7">
    <location>
        <begin position="191"/>
        <end position="213"/>
    </location>
</feature>
<feature type="transmembrane region" description="Helical" evidence="7">
    <location>
        <begin position="114"/>
        <end position="134"/>
    </location>
</feature>
<comment type="similarity">
    <text evidence="5">Belongs to the SAT4 family.</text>
</comment>
<name>A0A8J5PZP4_FUSOX</name>
<feature type="transmembrane region" description="Helical" evidence="7">
    <location>
        <begin position="25"/>
        <end position="43"/>
    </location>
</feature>
<dbReference type="GO" id="GO:0016020">
    <property type="term" value="C:membrane"/>
    <property type="evidence" value="ECO:0007669"/>
    <property type="project" value="UniProtKB-SubCell"/>
</dbReference>
<keyword evidence="4 7" id="KW-0472">Membrane</keyword>